<dbReference type="Proteomes" id="UP000324222">
    <property type="component" value="Unassembled WGS sequence"/>
</dbReference>
<keyword evidence="4" id="KW-1185">Reference proteome</keyword>
<gene>
    <name evidence="3" type="ORF">E2C01_016358</name>
</gene>
<evidence type="ECO:0000313" key="4">
    <source>
        <dbReference type="Proteomes" id="UP000324222"/>
    </source>
</evidence>
<name>A0A5B7DQJ3_PORTR</name>
<dbReference type="EMBL" id="VSRR010001190">
    <property type="protein sequence ID" value="MPC23314.1"/>
    <property type="molecule type" value="Genomic_DNA"/>
</dbReference>
<reference evidence="3 4" key="1">
    <citation type="submission" date="2019-05" db="EMBL/GenBank/DDBJ databases">
        <title>Another draft genome of Portunus trituberculatus and its Hox gene families provides insights of decapod evolution.</title>
        <authorList>
            <person name="Jeong J.-H."/>
            <person name="Song I."/>
            <person name="Kim S."/>
            <person name="Choi T."/>
            <person name="Kim D."/>
            <person name="Ryu S."/>
            <person name="Kim W."/>
        </authorList>
    </citation>
    <scope>NUCLEOTIDE SEQUENCE [LARGE SCALE GENOMIC DNA]</scope>
    <source>
        <tissue evidence="3">Muscle</tissue>
    </source>
</reference>
<keyword evidence="2" id="KW-0812">Transmembrane</keyword>
<accession>A0A5B7DQJ3</accession>
<dbReference type="AlphaFoldDB" id="A0A5B7DQJ3"/>
<evidence type="ECO:0000313" key="3">
    <source>
        <dbReference type="EMBL" id="MPC23314.1"/>
    </source>
</evidence>
<evidence type="ECO:0000256" key="1">
    <source>
        <dbReference type="SAM" id="MobiDB-lite"/>
    </source>
</evidence>
<sequence>MGCVGGLMNEARRAHNHQHNNGSRHLDRRPPRRLRRQCLPDHFRVVFAALLAVSVFLALPVEAVEVKGNGGVLRNLPQPLVLRAWDGATVPRVKGTGSGVTGEAGSRGRDVQSWSTPPPGIVEVELQAAVPLTLFPPPLPTTSLSLVAMGHLTSSPHSPLSAITRQFYHHTAQLQSHPPATQPCNVSAEGLLLRIHALFLRAGGKIKSVN</sequence>
<proteinExistence type="predicted"/>
<keyword evidence="2" id="KW-0472">Membrane</keyword>
<feature type="transmembrane region" description="Helical" evidence="2">
    <location>
        <begin position="42"/>
        <end position="61"/>
    </location>
</feature>
<feature type="region of interest" description="Disordered" evidence="1">
    <location>
        <begin position="93"/>
        <end position="116"/>
    </location>
</feature>
<protein>
    <submittedName>
        <fullName evidence="3">Uncharacterized protein</fullName>
    </submittedName>
</protein>
<keyword evidence="2" id="KW-1133">Transmembrane helix</keyword>
<organism evidence="3 4">
    <name type="scientific">Portunus trituberculatus</name>
    <name type="common">Swimming crab</name>
    <name type="synonym">Neptunus trituberculatus</name>
    <dbReference type="NCBI Taxonomy" id="210409"/>
    <lineage>
        <taxon>Eukaryota</taxon>
        <taxon>Metazoa</taxon>
        <taxon>Ecdysozoa</taxon>
        <taxon>Arthropoda</taxon>
        <taxon>Crustacea</taxon>
        <taxon>Multicrustacea</taxon>
        <taxon>Malacostraca</taxon>
        <taxon>Eumalacostraca</taxon>
        <taxon>Eucarida</taxon>
        <taxon>Decapoda</taxon>
        <taxon>Pleocyemata</taxon>
        <taxon>Brachyura</taxon>
        <taxon>Eubrachyura</taxon>
        <taxon>Portunoidea</taxon>
        <taxon>Portunidae</taxon>
        <taxon>Portuninae</taxon>
        <taxon>Portunus</taxon>
    </lineage>
</organism>
<evidence type="ECO:0000256" key="2">
    <source>
        <dbReference type="SAM" id="Phobius"/>
    </source>
</evidence>
<comment type="caution">
    <text evidence="3">The sequence shown here is derived from an EMBL/GenBank/DDBJ whole genome shotgun (WGS) entry which is preliminary data.</text>
</comment>